<feature type="domain" description="PilZ" evidence="1">
    <location>
        <begin position="5"/>
        <end position="105"/>
    </location>
</feature>
<reference evidence="2 3" key="1">
    <citation type="submission" date="2019-03" db="EMBL/GenBank/DDBJ databases">
        <title>Genomic Encyclopedia of Type Strains, Phase IV (KMG-IV): sequencing the most valuable type-strain genomes for metagenomic binning, comparative biology and taxonomic classification.</title>
        <authorList>
            <person name="Goeker M."/>
        </authorList>
    </citation>
    <scope>NUCLEOTIDE SEQUENCE [LARGE SCALE GENOMIC DNA]</scope>
    <source>
        <strain evidence="2 3">DSM 103792</strain>
    </source>
</reference>
<gene>
    <name evidence="2" type="ORF">EV696_11498</name>
</gene>
<evidence type="ECO:0000259" key="1">
    <source>
        <dbReference type="Pfam" id="PF07238"/>
    </source>
</evidence>
<dbReference type="GO" id="GO:0035438">
    <property type="term" value="F:cyclic-di-GMP binding"/>
    <property type="evidence" value="ECO:0007669"/>
    <property type="project" value="InterPro"/>
</dbReference>
<comment type="caution">
    <text evidence="2">The sequence shown here is derived from an EMBL/GenBank/DDBJ whole genome shotgun (WGS) entry which is preliminary data.</text>
</comment>
<evidence type="ECO:0000313" key="3">
    <source>
        <dbReference type="Proteomes" id="UP000295375"/>
    </source>
</evidence>
<dbReference type="SUPFAM" id="SSF141371">
    <property type="entry name" value="PilZ domain-like"/>
    <property type="match status" value="1"/>
</dbReference>
<protein>
    <submittedName>
        <fullName evidence="2">PilZ domain-containing protein</fullName>
    </submittedName>
</protein>
<proteinExistence type="predicted"/>
<dbReference type="OrthoDB" id="6198906at2"/>
<dbReference type="Proteomes" id="UP000295375">
    <property type="component" value="Unassembled WGS sequence"/>
</dbReference>
<evidence type="ECO:0000313" key="2">
    <source>
        <dbReference type="EMBL" id="TDQ46313.1"/>
    </source>
</evidence>
<dbReference type="EMBL" id="SNYM01000014">
    <property type="protein sequence ID" value="TDQ46313.1"/>
    <property type="molecule type" value="Genomic_DNA"/>
</dbReference>
<name>A0A4R6ULQ0_9GAMM</name>
<dbReference type="AlphaFoldDB" id="A0A4R6ULQ0"/>
<accession>A0A4R6ULQ0</accession>
<keyword evidence="3" id="KW-1185">Reference proteome</keyword>
<dbReference type="InterPro" id="IPR009875">
    <property type="entry name" value="PilZ_domain"/>
</dbReference>
<sequence length="110" mass="12659">MRYQEKRQHARLARNEKAYIRLLFRDGQQLETQTDDISAGGFRAQVPVALDQGAILHVVIEAGEPKIHFLLVAELRWCRPEGEGFAVGFELVDARDSDYEVWQRFAISED</sequence>
<dbReference type="RefSeq" id="WP_133592053.1">
    <property type="nucleotide sequence ID" value="NZ_CP037953.1"/>
</dbReference>
<organism evidence="2 3">
    <name type="scientific">Permianibacter aggregans</name>
    <dbReference type="NCBI Taxonomy" id="1510150"/>
    <lineage>
        <taxon>Bacteria</taxon>
        <taxon>Pseudomonadati</taxon>
        <taxon>Pseudomonadota</taxon>
        <taxon>Gammaproteobacteria</taxon>
        <taxon>Pseudomonadales</taxon>
        <taxon>Pseudomonadaceae</taxon>
        <taxon>Permianibacter</taxon>
    </lineage>
</organism>
<dbReference type="Gene3D" id="2.40.10.220">
    <property type="entry name" value="predicted glycosyltransferase like domains"/>
    <property type="match status" value="1"/>
</dbReference>
<dbReference type="Pfam" id="PF07238">
    <property type="entry name" value="PilZ"/>
    <property type="match status" value="1"/>
</dbReference>